<feature type="domain" description="HTH lysR-type" evidence="5">
    <location>
        <begin position="1"/>
        <end position="58"/>
    </location>
</feature>
<dbReference type="InterPro" id="IPR036390">
    <property type="entry name" value="WH_DNA-bd_sf"/>
</dbReference>
<dbReference type="SUPFAM" id="SSF53850">
    <property type="entry name" value="Periplasmic binding protein-like II"/>
    <property type="match status" value="1"/>
</dbReference>
<keyword evidence="3" id="KW-0238">DNA-binding</keyword>
<dbReference type="SUPFAM" id="SSF46785">
    <property type="entry name" value="Winged helix' DNA-binding domain"/>
    <property type="match status" value="1"/>
</dbReference>
<dbReference type="EMBL" id="CP136339">
    <property type="protein sequence ID" value="WOA53617.1"/>
    <property type="molecule type" value="Genomic_DNA"/>
</dbReference>
<dbReference type="Gene3D" id="1.10.10.10">
    <property type="entry name" value="Winged helix-like DNA-binding domain superfamily/Winged helix DNA-binding domain"/>
    <property type="match status" value="1"/>
</dbReference>
<evidence type="ECO:0000313" key="6">
    <source>
        <dbReference type="EMBL" id="MDV7044061.1"/>
    </source>
</evidence>
<accession>A0AAP1TMB4</accession>
<dbReference type="Gene3D" id="3.40.190.10">
    <property type="entry name" value="Periplasmic binding protein-like II"/>
    <property type="match status" value="2"/>
</dbReference>
<evidence type="ECO:0000313" key="7">
    <source>
        <dbReference type="EMBL" id="WOA53617.1"/>
    </source>
</evidence>
<reference evidence="6 8" key="2">
    <citation type="submission" date="2023-10" db="EMBL/GenBank/DDBJ databases">
        <title>Clonality and diversity in the soft rot Dickeya solani phytopathogen.</title>
        <authorList>
            <person name="Pedron J."/>
            <person name="Van Gijisegem F."/>
            <person name="Portier P."/>
            <person name="Taghouti G."/>
        </authorList>
    </citation>
    <scope>NUCLEOTIDE SEQUENCE [LARGE SCALE GENOMIC DNA]</scope>
    <source>
        <strain evidence="6 8">FVG2-MFV017-A9</strain>
    </source>
</reference>
<evidence type="ECO:0000256" key="1">
    <source>
        <dbReference type="ARBA" id="ARBA00009437"/>
    </source>
</evidence>
<evidence type="ECO:0000313" key="8">
    <source>
        <dbReference type="Proteomes" id="UP001187868"/>
    </source>
</evidence>
<keyword evidence="8" id="KW-1185">Reference proteome</keyword>
<dbReference type="InterPro" id="IPR005119">
    <property type="entry name" value="LysR_subst-bd"/>
</dbReference>
<sequence length="307" mass="34554">MNLKQIRYFCAVVEAGSAVQAARELFIAPTAISMQIAQLEEHIGGPLLDRSRRPMELTMLGKYFYPRAKELLEHLHRLDEETHDIAIGKRGWLGVGFVRSTLFSTLPQTLRTFREAFPDVHIDLLEVITDEQPAYLRDGRIHIGLSRFLGEVERPADLIHNLMFYDPFVAALPIDHPLANRSTISVAELHGEPFIIYPKDHMSAFGQKMLSLLREAGEETIVSYEVIEIHTALALVAAGLGWTLVTRSISFNNRNDVAFIPISNVHAITRMVALTRAGEENALVNAFMSILVGHHENYYRPTHSPPL</sequence>
<dbReference type="Proteomes" id="UP001187868">
    <property type="component" value="Unassembled WGS sequence"/>
</dbReference>
<dbReference type="RefSeq" id="WP_023637537.1">
    <property type="nucleotide sequence ID" value="NZ_CP017454.1"/>
</dbReference>
<dbReference type="GO" id="GO:0003700">
    <property type="term" value="F:DNA-binding transcription factor activity"/>
    <property type="evidence" value="ECO:0007669"/>
    <property type="project" value="InterPro"/>
</dbReference>
<dbReference type="Pfam" id="PF03466">
    <property type="entry name" value="LysR_substrate"/>
    <property type="match status" value="1"/>
</dbReference>
<evidence type="ECO:0000259" key="5">
    <source>
        <dbReference type="PROSITE" id="PS50931"/>
    </source>
</evidence>
<evidence type="ECO:0000256" key="4">
    <source>
        <dbReference type="ARBA" id="ARBA00023163"/>
    </source>
</evidence>
<evidence type="ECO:0000313" key="9">
    <source>
        <dbReference type="Proteomes" id="UP001304423"/>
    </source>
</evidence>
<dbReference type="Pfam" id="PF00126">
    <property type="entry name" value="HTH_1"/>
    <property type="match status" value="1"/>
</dbReference>
<keyword evidence="4" id="KW-0804">Transcription</keyword>
<dbReference type="GO" id="GO:0032993">
    <property type="term" value="C:protein-DNA complex"/>
    <property type="evidence" value="ECO:0007669"/>
    <property type="project" value="TreeGrafter"/>
</dbReference>
<reference evidence="7" key="1">
    <citation type="submission" date="2023-10" db="EMBL/GenBank/DDBJ databases">
        <title>Clonality and diversity in the soft rot Dickeya solani phytopathogen.</title>
        <authorList>
            <person name="Pedron J."/>
            <person name="Van Gijsegem F."/>
            <person name="Portier P."/>
            <person name="Taghouti G."/>
        </authorList>
    </citation>
    <scope>NUCLEOTIDE SEQUENCE</scope>
    <source>
        <strain evidence="7">CFBP5647</strain>
    </source>
</reference>
<dbReference type="InterPro" id="IPR000847">
    <property type="entry name" value="LysR_HTH_N"/>
</dbReference>
<keyword evidence="2" id="KW-0805">Transcription regulation</keyword>
<dbReference type="AlphaFoldDB" id="A0AAP1TMB4"/>
<dbReference type="EMBL" id="JAWLLM010000019">
    <property type="protein sequence ID" value="MDV7044061.1"/>
    <property type="molecule type" value="Genomic_DNA"/>
</dbReference>
<comment type="similarity">
    <text evidence="1">Belongs to the LysR transcriptional regulatory family.</text>
</comment>
<protein>
    <submittedName>
        <fullName evidence="7">LysR family transcriptional regulator</fullName>
    </submittedName>
</protein>
<dbReference type="GO" id="GO:0003677">
    <property type="term" value="F:DNA binding"/>
    <property type="evidence" value="ECO:0007669"/>
    <property type="project" value="UniProtKB-KW"/>
</dbReference>
<gene>
    <name evidence="6" type="ORF">RUJ08_18175</name>
    <name evidence="7" type="ORF">RXA29_05100</name>
</gene>
<proteinExistence type="inferred from homology"/>
<dbReference type="GeneID" id="43518540"/>
<dbReference type="CDD" id="cd08414">
    <property type="entry name" value="PBP2_LTTR_aromatics_like"/>
    <property type="match status" value="1"/>
</dbReference>
<dbReference type="FunFam" id="1.10.10.10:FF:000001">
    <property type="entry name" value="LysR family transcriptional regulator"/>
    <property type="match status" value="1"/>
</dbReference>
<evidence type="ECO:0000256" key="3">
    <source>
        <dbReference type="ARBA" id="ARBA00023125"/>
    </source>
</evidence>
<dbReference type="PANTHER" id="PTHR30346">
    <property type="entry name" value="TRANSCRIPTIONAL DUAL REGULATOR HCAR-RELATED"/>
    <property type="match status" value="1"/>
</dbReference>
<dbReference type="Proteomes" id="UP001304423">
    <property type="component" value="Chromosome"/>
</dbReference>
<dbReference type="InterPro" id="IPR036388">
    <property type="entry name" value="WH-like_DNA-bd_sf"/>
</dbReference>
<evidence type="ECO:0000256" key="2">
    <source>
        <dbReference type="ARBA" id="ARBA00023015"/>
    </source>
</evidence>
<organism evidence="7 9">
    <name type="scientific">Dickeya solani</name>
    <dbReference type="NCBI Taxonomy" id="1089444"/>
    <lineage>
        <taxon>Bacteria</taxon>
        <taxon>Pseudomonadati</taxon>
        <taxon>Pseudomonadota</taxon>
        <taxon>Gammaproteobacteria</taxon>
        <taxon>Enterobacterales</taxon>
        <taxon>Pectobacteriaceae</taxon>
        <taxon>Dickeya</taxon>
    </lineage>
</organism>
<dbReference type="PROSITE" id="PS50931">
    <property type="entry name" value="HTH_LYSR"/>
    <property type="match status" value="1"/>
</dbReference>
<dbReference type="PANTHER" id="PTHR30346:SF17">
    <property type="entry name" value="LYSR FAMILY TRANSCRIPTIONAL REGULATOR"/>
    <property type="match status" value="1"/>
</dbReference>
<name>A0AAP1TMB4_9GAMM</name>